<proteinExistence type="predicted"/>
<dbReference type="InterPro" id="IPR018306">
    <property type="entry name" value="Phage_T5_Orf172_DNA-bd"/>
</dbReference>
<feature type="compositionally biased region" description="Polar residues" evidence="1">
    <location>
        <begin position="1"/>
        <end position="10"/>
    </location>
</feature>
<feature type="compositionally biased region" description="Basic and acidic residues" evidence="1">
    <location>
        <begin position="163"/>
        <end position="186"/>
    </location>
</feature>
<feature type="compositionally biased region" description="Polar residues" evidence="1">
    <location>
        <begin position="149"/>
        <end position="162"/>
    </location>
</feature>
<protein>
    <recommendedName>
        <fullName evidence="2">Bacteriophage T5 Orf172 DNA-binding domain-containing protein</fullName>
    </recommendedName>
</protein>
<dbReference type="Proteomes" id="UP001432216">
    <property type="component" value="Chromosome 2"/>
</dbReference>
<feature type="region of interest" description="Disordered" evidence="1">
    <location>
        <begin position="1"/>
        <end position="56"/>
    </location>
</feature>
<keyword evidence="4" id="KW-1185">Reference proteome</keyword>
<dbReference type="InterPro" id="IPR053006">
    <property type="entry name" value="Meiosis_regulatory"/>
</dbReference>
<feature type="compositionally biased region" description="Low complexity" evidence="1">
    <location>
        <begin position="300"/>
        <end position="318"/>
    </location>
</feature>
<feature type="domain" description="Bacteriophage T5 Orf172 DNA-binding" evidence="2">
    <location>
        <begin position="388"/>
        <end position="541"/>
    </location>
</feature>
<evidence type="ECO:0000256" key="1">
    <source>
        <dbReference type="SAM" id="MobiDB-lite"/>
    </source>
</evidence>
<dbReference type="PANTHER" id="PTHR28094">
    <property type="entry name" value="MEIOTICALLY UP-REGULATED GENE 113 PROTEIN"/>
    <property type="match status" value="1"/>
</dbReference>
<feature type="compositionally biased region" description="Basic and acidic residues" evidence="1">
    <location>
        <begin position="88"/>
        <end position="104"/>
    </location>
</feature>
<gene>
    <name evidence="3" type="ORF">IAS62_001179</name>
</gene>
<organism evidence="3 4">
    <name type="scientific">Cryptococcus decagattii</name>
    <dbReference type="NCBI Taxonomy" id="1859122"/>
    <lineage>
        <taxon>Eukaryota</taxon>
        <taxon>Fungi</taxon>
        <taxon>Dikarya</taxon>
        <taxon>Basidiomycota</taxon>
        <taxon>Agaricomycotina</taxon>
        <taxon>Tremellomycetes</taxon>
        <taxon>Tremellales</taxon>
        <taxon>Cryptococcaceae</taxon>
        <taxon>Cryptococcus</taxon>
        <taxon>Cryptococcus gattii species complex</taxon>
    </lineage>
</organism>
<feature type="region of interest" description="Disordered" evidence="1">
    <location>
        <begin position="149"/>
        <end position="188"/>
    </location>
</feature>
<feature type="region of interest" description="Disordered" evidence="1">
    <location>
        <begin position="220"/>
        <end position="321"/>
    </location>
</feature>
<evidence type="ECO:0000313" key="4">
    <source>
        <dbReference type="Proteomes" id="UP001432216"/>
    </source>
</evidence>
<evidence type="ECO:0000313" key="3">
    <source>
        <dbReference type="EMBL" id="WVO19889.1"/>
    </source>
</evidence>
<evidence type="ECO:0000259" key="2">
    <source>
        <dbReference type="Pfam" id="PF10544"/>
    </source>
</evidence>
<dbReference type="EMBL" id="CP143807">
    <property type="protein sequence ID" value="WVO19889.1"/>
    <property type="molecule type" value="Genomic_DNA"/>
</dbReference>
<dbReference type="Pfam" id="PF10544">
    <property type="entry name" value="T5orf172"/>
    <property type="match status" value="1"/>
</dbReference>
<accession>A0ABZ2APR5</accession>
<name>A0ABZ2APR5_9TREE</name>
<dbReference type="RefSeq" id="XP_064719129.1">
    <property type="nucleotide sequence ID" value="XM_064863057.1"/>
</dbReference>
<reference evidence="3 4" key="1">
    <citation type="submission" date="2024-01" db="EMBL/GenBank/DDBJ databases">
        <title>Comparative genomics of Cryptococcus and Kwoniella reveals pathogenesis evolution and contrasting modes of karyotype evolution via chromosome fusion or intercentromeric recombination.</title>
        <authorList>
            <person name="Coelho M.A."/>
            <person name="David-Palma M."/>
            <person name="Shea T."/>
            <person name="Bowers K."/>
            <person name="McGinley-Smith S."/>
            <person name="Mohammad A.W."/>
            <person name="Gnirke A."/>
            <person name="Yurkov A.M."/>
            <person name="Nowrousian M."/>
            <person name="Sun S."/>
            <person name="Cuomo C.A."/>
            <person name="Heitman J."/>
        </authorList>
    </citation>
    <scope>NUCLEOTIDE SEQUENCE [LARGE SCALE GENOMIC DNA]</scope>
    <source>
        <strain evidence="3 4">7685027</strain>
    </source>
</reference>
<dbReference type="PANTHER" id="PTHR28094:SF1">
    <property type="entry name" value="MEIOTICALLY UP-REGULATED GENE 113 PROTEIN"/>
    <property type="match status" value="1"/>
</dbReference>
<dbReference type="GeneID" id="89987954"/>
<sequence length="552" mass="61779">MSHLTGSYQRQLYRPDSTASSSNVHHIHPLPYHPPTRYHRIPQQPPPTSYSPSQSSAQAALAAQALRSRGNEYLLSLTTSVNNLQLHDGIKSSDRSSRVPEHFSRTHRAAPRPSSSSPNYNKQLPPLPLPDVVPSHHYSAGLPNVTASQGSFPFQNTPLTKSSHSERAPDLAVSRDDSVPAVEERPTSNTYRNVVHNLSVMGKPVFPKMRPQTSPAIAASVNEKGKANPLNNKEEVTSKSKSLQANHPFSAPEGARHDSVIDLTQISDHSDSPPSGPAKENVTPRSSTTPMKATSDLRRSFLTSPSPLSTSPTGRGSSNTPSTISPMFWIHTYRSTLQAGFYWRRERDSSGVWIEFDDYIPEALGQQTQTLLRMTMETKLTPKECAGFLYAYELKDLETSELSFYKVGRTDNVPRRIGQWTNRCQSKRPTLLDIFPRPSVSTRPSVTSSLHRSDTLTTSFLPGATTHRTPPLPAMKRWERLVHLELSERCASHPLSEQAYERVRMKCKDCGTVHREIFPLIKVHQGHRIAYEEIVECVERWGKFIKVICEEM</sequence>
<feature type="region of interest" description="Disordered" evidence="1">
    <location>
        <begin position="88"/>
        <end position="135"/>
    </location>
</feature>
<feature type="compositionally biased region" description="Polar residues" evidence="1">
    <location>
        <begin position="283"/>
        <end position="292"/>
    </location>
</feature>